<dbReference type="AlphaFoldDB" id="A0A6J4LDA8"/>
<feature type="compositionally biased region" description="Low complexity" evidence="1">
    <location>
        <begin position="282"/>
        <end position="292"/>
    </location>
</feature>
<sequence length="292" mass="31410">ERARPDRARRRRARPAHRAGGGPSAGHPLARRADGGAARPQRLGLLEAGRRRVRRRRAHQRRGPHRGLAGPQPGHVRPEPHRCPRHHLPRRSDAVRGGGVGAGARRPRPAGAPVCGAARQVAGTRAVRRRLHRPGRARAAGRGVDDRGLLAAAPGDRPAAARRADDGPAHARSAAVDGDLADGLGHRRRRPVRRDLDRRGARRRRRGLRAGERGAGRRRVADAAADRRPVARGHARLPGREHAGAVRRTGRGGRLPVPQPVRPDADLPGVRRPVGRGRAGARRSGVLAARPV</sequence>
<accession>A0A6J4LDA8</accession>
<feature type="compositionally biased region" description="Low complexity" evidence="1">
    <location>
        <begin position="109"/>
        <end position="119"/>
    </location>
</feature>
<protein>
    <submittedName>
        <fullName evidence="2">ABC-type transport system involved in multi-copper enzyme maturation, permease component</fullName>
    </submittedName>
</protein>
<reference evidence="2" key="1">
    <citation type="submission" date="2020-02" db="EMBL/GenBank/DDBJ databases">
        <authorList>
            <person name="Meier V. D."/>
        </authorList>
    </citation>
    <scope>NUCLEOTIDE SEQUENCE</scope>
    <source>
        <strain evidence="2">AVDCRST_MAG07</strain>
    </source>
</reference>
<name>A0A6J4LDA8_9ACTN</name>
<feature type="non-terminal residue" evidence="2">
    <location>
        <position position="292"/>
    </location>
</feature>
<feature type="compositionally biased region" description="Basic residues" evidence="1">
    <location>
        <begin position="7"/>
        <end position="17"/>
    </location>
</feature>
<feature type="compositionally biased region" description="Low complexity" evidence="1">
    <location>
        <begin position="149"/>
        <end position="158"/>
    </location>
</feature>
<dbReference type="EMBL" id="CADCUB010000076">
    <property type="protein sequence ID" value="CAA9325879.1"/>
    <property type="molecule type" value="Genomic_DNA"/>
</dbReference>
<feature type="compositionally biased region" description="Basic and acidic residues" evidence="1">
    <location>
        <begin position="209"/>
        <end position="229"/>
    </location>
</feature>
<feature type="compositionally biased region" description="Basic residues" evidence="1">
    <location>
        <begin position="51"/>
        <end position="65"/>
    </location>
</feature>
<proteinExistence type="predicted"/>
<feature type="region of interest" description="Disordered" evidence="1">
    <location>
        <begin position="1"/>
        <end position="292"/>
    </location>
</feature>
<feature type="non-terminal residue" evidence="2">
    <location>
        <position position="1"/>
    </location>
</feature>
<evidence type="ECO:0000256" key="1">
    <source>
        <dbReference type="SAM" id="MobiDB-lite"/>
    </source>
</evidence>
<organism evidence="2">
    <name type="scientific">uncultured Frankineae bacterium</name>
    <dbReference type="NCBI Taxonomy" id="437475"/>
    <lineage>
        <taxon>Bacteria</taxon>
        <taxon>Bacillati</taxon>
        <taxon>Actinomycetota</taxon>
        <taxon>Actinomycetes</taxon>
        <taxon>Frankiales</taxon>
        <taxon>environmental samples</taxon>
    </lineage>
</organism>
<evidence type="ECO:0000313" key="2">
    <source>
        <dbReference type="EMBL" id="CAA9325879.1"/>
    </source>
</evidence>
<feature type="compositionally biased region" description="Basic residues" evidence="1">
    <location>
        <begin position="126"/>
        <end position="136"/>
    </location>
</feature>
<gene>
    <name evidence="2" type="ORF">AVDCRST_MAG07-1469</name>
</gene>